<dbReference type="Pfam" id="PF06750">
    <property type="entry name" value="A24_N_bact"/>
    <property type="match status" value="1"/>
</dbReference>
<keyword evidence="1" id="KW-1133">Transmembrane helix</keyword>
<protein>
    <recommendedName>
        <fullName evidence="2">Prepilin peptidase A24 N-terminal domain-containing protein</fullName>
    </recommendedName>
</protein>
<feature type="domain" description="Prepilin peptidase A24 N-terminal" evidence="2">
    <location>
        <begin position="31"/>
        <end position="131"/>
    </location>
</feature>
<dbReference type="PANTHER" id="PTHR30487:SF0">
    <property type="entry name" value="PREPILIN LEADER PEPTIDASE_N-METHYLTRANSFERASE-RELATED"/>
    <property type="match status" value="1"/>
</dbReference>
<name>A0A066RKQ7_9GAMM</name>
<evidence type="ECO:0000313" key="4">
    <source>
        <dbReference type="Proteomes" id="UP000027192"/>
    </source>
</evidence>
<organism evidence="3 4">
    <name type="scientific">Photobacterium galatheae</name>
    <dbReference type="NCBI Taxonomy" id="1654360"/>
    <lineage>
        <taxon>Bacteria</taxon>
        <taxon>Pseudomonadati</taxon>
        <taxon>Pseudomonadota</taxon>
        <taxon>Gammaproteobacteria</taxon>
        <taxon>Vibrionales</taxon>
        <taxon>Vibrionaceae</taxon>
        <taxon>Photobacterium</taxon>
    </lineage>
</organism>
<dbReference type="OrthoDB" id="9789291at2"/>
<feature type="transmembrane region" description="Helical" evidence="1">
    <location>
        <begin position="164"/>
        <end position="182"/>
    </location>
</feature>
<dbReference type="Proteomes" id="UP000027192">
    <property type="component" value="Unassembled WGS sequence"/>
</dbReference>
<keyword evidence="1" id="KW-0472">Membrane</keyword>
<feature type="transmembrane region" description="Helical" evidence="1">
    <location>
        <begin position="188"/>
        <end position="207"/>
    </location>
</feature>
<evidence type="ECO:0000259" key="2">
    <source>
        <dbReference type="Pfam" id="PF06750"/>
    </source>
</evidence>
<dbReference type="GO" id="GO:0005886">
    <property type="term" value="C:plasma membrane"/>
    <property type="evidence" value="ECO:0007669"/>
    <property type="project" value="TreeGrafter"/>
</dbReference>
<dbReference type="GO" id="GO:0006465">
    <property type="term" value="P:signal peptide processing"/>
    <property type="evidence" value="ECO:0007669"/>
    <property type="project" value="TreeGrafter"/>
</dbReference>
<proteinExistence type="predicted"/>
<sequence length="306" mass="34323">MTIEIIQLTQEYITETFSVYPLWVLTTLIFILGACIGSYLNVVIYRSPLKAQLAEQNYIYETYGFKADDLHFIDTPRSHCPSCQSKIPAWLNIPILSWFLLKGKSHCCKSKISKTYPVVEAFVATALAAIFSLYGTFDLGFLLLCLSVCTGFAILAIDFKHKVIFDTHALLYVLSTVSYLSIRFNSTAFIFNALTLVIGVYLVVKVYQKIRNTLFKSDLKMMGDGDWSLWFVLFCVLTCISSESEPIRNLTALAVILIAVIGVLTMLLGYLLTFLSKEKIQLSQEFAAAPAIILTTLFFILQALTA</sequence>
<keyword evidence="4" id="KW-1185">Reference proteome</keyword>
<evidence type="ECO:0000256" key="1">
    <source>
        <dbReference type="SAM" id="Phobius"/>
    </source>
</evidence>
<feature type="transmembrane region" description="Helical" evidence="1">
    <location>
        <begin position="227"/>
        <end position="244"/>
    </location>
</feature>
<feature type="transmembrane region" description="Helical" evidence="1">
    <location>
        <begin position="115"/>
        <end position="134"/>
    </location>
</feature>
<dbReference type="InterPro" id="IPR010627">
    <property type="entry name" value="Prepilin_pept_A24_N"/>
</dbReference>
<dbReference type="AlphaFoldDB" id="A0A066RKQ7"/>
<feature type="transmembrane region" description="Helical" evidence="1">
    <location>
        <begin position="140"/>
        <end position="157"/>
    </location>
</feature>
<evidence type="ECO:0000313" key="3">
    <source>
        <dbReference type="EMBL" id="KDM90934.1"/>
    </source>
</evidence>
<accession>A0A066RKQ7</accession>
<dbReference type="STRING" id="1654360.EA58_14355"/>
<dbReference type="InterPro" id="IPR050882">
    <property type="entry name" value="Prepilin_peptidase/N-MTase"/>
</dbReference>
<gene>
    <name evidence="3" type="ORF">EA58_14355</name>
</gene>
<keyword evidence="1" id="KW-0812">Transmembrane</keyword>
<feature type="transmembrane region" description="Helical" evidence="1">
    <location>
        <begin position="250"/>
        <end position="274"/>
    </location>
</feature>
<dbReference type="PANTHER" id="PTHR30487">
    <property type="entry name" value="TYPE 4 PREPILIN-LIKE PROTEINS LEADER PEPTIDE-PROCESSING ENZYME"/>
    <property type="match status" value="1"/>
</dbReference>
<feature type="transmembrane region" description="Helical" evidence="1">
    <location>
        <begin position="20"/>
        <end position="42"/>
    </location>
</feature>
<dbReference type="RefSeq" id="WP_051642101.1">
    <property type="nucleotide sequence ID" value="NZ_JAGSGC010000004.1"/>
</dbReference>
<reference evidence="3 4" key="1">
    <citation type="submission" date="2014-04" db="EMBL/GenBank/DDBJ databases">
        <title>Draft genome sequence of Photobacterium halotolerans S2753: a solonamide, ngercheumicin and holomycin producer.</title>
        <authorList>
            <person name="Machado H.R."/>
            <person name="Gram L."/>
        </authorList>
    </citation>
    <scope>NUCLEOTIDE SEQUENCE [LARGE SCALE GENOMIC DNA]</scope>
    <source>
        <strain evidence="3 4">S2753</strain>
    </source>
</reference>
<dbReference type="GO" id="GO:0004190">
    <property type="term" value="F:aspartic-type endopeptidase activity"/>
    <property type="evidence" value="ECO:0007669"/>
    <property type="project" value="TreeGrafter"/>
</dbReference>
<dbReference type="EMBL" id="JMIB01000027">
    <property type="protein sequence ID" value="KDM90934.1"/>
    <property type="molecule type" value="Genomic_DNA"/>
</dbReference>
<comment type="caution">
    <text evidence="3">The sequence shown here is derived from an EMBL/GenBank/DDBJ whole genome shotgun (WGS) entry which is preliminary data.</text>
</comment>
<feature type="transmembrane region" description="Helical" evidence="1">
    <location>
        <begin position="286"/>
        <end position="304"/>
    </location>
</feature>